<dbReference type="PANTHER" id="PTHR24148">
    <property type="entry name" value="ANKYRIN REPEAT DOMAIN-CONTAINING PROTEIN 39 HOMOLOG-RELATED"/>
    <property type="match status" value="1"/>
</dbReference>
<dbReference type="PANTHER" id="PTHR24148:SF81">
    <property type="entry name" value="HETEROKARYON INCOMPATIBILITY DOMAIN-CONTAINING PROTEIN"/>
    <property type="match status" value="1"/>
</dbReference>
<name>A0AAN7ZQH4_9PEZI</name>
<dbReference type="InterPro" id="IPR052895">
    <property type="entry name" value="HetReg/Transcr_Mod"/>
</dbReference>
<feature type="domain" description="Heterokaryon incompatibility" evidence="1">
    <location>
        <begin position="53"/>
        <end position="189"/>
    </location>
</feature>
<dbReference type="AlphaFoldDB" id="A0AAN7ZQH4"/>
<reference evidence="2" key="1">
    <citation type="submission" date="2023-08" db="EMBL/GenBank/DDBJ databases">
        <title>Black Yeasts Isolated from many extreme environments.</title>
        <authorList>
            <person name="Coleine C."/>
            <person name="Stajich J.E."/>
            <person name="Selbmann L."/>
        </authorList>
    </citation>
    <scope>NUCLEOTIDE SEQUENCE</scope>
    <source>
        <strain evidence="2">CCFEE 5810</strain>
    </source>
</reference>
<dbReference type="Proteomes" id="UP001310594">
    <property type="component" value="Unassembled WGS sequence"/>
</dbReference>
<protein>
    <submittedName>
        <fullName evidence="2">Folylpolyglutamate synthetase</fullName>
        <ecNumber evidence="2">6.3.2.17</ecNumber>
    </submittedName>
</protein>
<organism evidence="2 3">
    <name type="scientific">Elasticomyces elasticus</name>
    <dbReference type="NCBI Taxonomy" id="574655"/>
    <lineage>
        <taxon>Eukaryota</taxon>
        <taxon>Fungi</taxon>
        <taxon>Dikarya</taxon>
        <taxon>Ascomycota</taxon>
        <taxon>Pezizomycotina</taxon>
        <taxon>Dothideomycetes</taxon>
        <taxon>Dothideomycetidae</taxon>
        <taxon>Mycosphaerellales</taxon>
        <taxon>Teratosphaeriaceae</taxon>
        <taxon>Elasticomyces</taxon>
    </lineage>
</organism>
<proteinExistence type="predicted"/>
<evidence type="ECO:0000313" key="3">
    <source>
        <dbReference type="Proteomes" id="UP001310594"/>
    </source>
</evidence>
<dbReference type="InterPro" id="IPR010730">
    <property type="entry name" value="HET"/>
</dbReference>
<gene>
    <name evidence="2" type="primary">MET7_1</name>
    <name evidence="2" type="ORF">LTR97_012216</name>
</gene>
<accession>A0AAN7ZQH4</accession>
<dbReference type="Pfam" id="PF06985">
    <property type="entry name" value="HET"/>
    <property type="match status" value="1"/>
</dbReference>
<evidence type="ECO:0000259" key="1">
    <source>
        <dbReference type="Pfam" id="PF06985"/>
    </source>
</evidence>
<keyword evidence="2" id="KW-0436">Ligase</keyword>
<dbReference type="EMBL" id="JAVRQU010000025">
    <property type="protein sequence ID" value="KAK5690348.1"/>
    <property type="molecule type" value="Genomic_DNA"/>
</dbReference>
<evidence type="ECO:0000313" key="2">
    <source>
        <dbReference type="EMBL" id="KAK5690348.1"/>
    </source>
</evidence>
<dbReference type="GO" id="GO:0004326">
    <property type="term" value="F:tetrahydrofolylpolyglutamate synthase activity"/>
    <property type="evidence" value="ECO:0007669"/>
    <property type="project" value="UniProtKB-EC"/>
</dbReference>
<comment type="caution">
    <text evidence="2">The sequence shown here is derived from an EMBL/GenBank/DDBJ whole genome shotgun (WGS) entry which is preliminary data.</text>
</comment>
<dbReference type="EC" id="6.3.2.17" evidence="2"/>
<sequence>MTCLELLHGSKGFEYTPLEHAYDIRLFTLRHGRKSDILRGELSHVSLNDNPVYHALSYLWGDPTPVDSVYIARRKLPVAANLAAALRNMRTKRKDIVVWIDALCIDQSDSLERSNQVQMMKSIYQGASLVRVWINEDVEPSSPACMKLGAFDEEVPYASTFVSDGIEFWTPIVPIFQNQYWSRVWVQQEILNASKLVVYCPRMTIRYEALVKFQDVTAEALWDCQAGNGLIADSDRWIAFLETFVSTFPSGRINHSKVWSRSVEQTMLYEQGNLLTLLARAGGMSVTDERDRVYALMQLANDYWGGAIGVDYTLAVEAVFVSALRYHVHRHHTLDFLAYVKLEQDPTRAHSPSWLPKWSQRCSSPLSTPYWHESRQFRCLERPLSRDGTELRVQGMCVDYLGYAKKAPVENLGSVFDDKYVAEAAWVSLRCGVPEMDVVCERGADALPKAVCEVFGTHTADPYYAQERKYIFHALDRIRKLALREKHGDVDHRNREPAFLSTVDGPQLRACLSVRQTFEKGYFWPTRRLRLALLAAHIAGEGDEVWLILGCHVPVILRPAAFHGMYSVLGSADIPGFMKGEALAHLREPVRDGDWCGEYQIRRIDLV</sequence>